<evidence type="ECO:0000313" key="3">
    <source>
        <dbReference type="Proteomes" id="UP000663992"/>
    </source>
</evidence>
<dbReference type="Pfam" id="PF06945">
    <property type="entry name" value="DUF1289"/>
    <property type="match status" value="1"/>
</dbReference>
<proteinExistence type="predicted"/>
<gene>
    <name evidence="2" type="ORF">J0A65_00240</name>
</gene>
<reference evidence="2 3" key="1">
    <citation type="submission" date="2021-03" db="EMBL/GenBank/DDBJ databases">
        <title>novel species isolated from a fishpond in China.</title>
        <authorList>
            <person name="Lu H."/>
            <person name="Cai Z."/>
        </authorList>
    </citation>
    <scope>NUCLEOTIDE SEQUENCE [LARGE SCALE GENOMIC DNA]</scope>
    <source>
        <strain evidence="2 3">Y57</strain>
    </source>
</reference>
<dbReference type="EMBL" id="JAFKCS010000001">
    <property type="protein sequence ID" value="MBN7818266.1"/>
    <property type="molecule type" value="Genomic_DNA"/>
</dbReference>
<feature type="region of interest" description="Disordered" evidence="1">
    <location>
        <begin position="61"/>
        <end position="85"/>
    </location>
</feature>
<sequence>MQQLEFFDIPSPCIGVCQSGDKGYCIGCFRSREERLYWHQVDADVKRKIIRACQMRKRRAMSAAQAGKGGEKPDQQLLDFDEDPF</sequence>
<dbReference type="InterPro" id="IPR010710">
    <property type="entry name" value="DUF1289"/>
</dbReference>
<dbReference type="RefSeq" id="WP_206592105.1">
    <property type="nucleotide sequence ID" value="NZ_JAFKCS010000001.1"/>
</dbReference>
<accession>A0ABS3CQ22</accession>
<evidence type="ECO:0000256" key="1">
    <source>
        <dbReference type="SAM" id="MobiDB-lite"/>
    </source>
</evidence>
<evidence type="ECO:0000313" key="2">
    <source>
        <dbReference type="EMBL" id="MBN7818266.1"/>
    </source>
</evidence>
<protein>
    <submittedName>
        <fullName evidence="2">DUF1289 domain-containing protein</fullName>
    </submittedName>
</protein>
<keyword evidence="3" id="KW-1185">Reference proteome</keyword>
<dbReference type="PANTHER" id="PTHR35175:SF1">
    <property type="entry name" value="OXIDOREDUCTASE"/>
    <property type="match status" value="1"/>
</dbReference>
<organism evidence="2 3">
    <name type="scientific">Bowmanella yangjiangensis</name>
    <dbReference type="NCBI Taxonomy" id="2811230"/>
    <lineage>
        <taxon>Bacteria</taxon>
        <taxon>Pseudomonadati</taxon>
        <taxon>Pseudomonadota</taxon>
        <taxon>Gammaproteobacteria</taxon>
        <taxon>Alteromonadales</taxon>
        <taxon>Alteromonadaceae</taxon>
        <taxon>Bowmanella</taxon>
    </lineage>
</organism>
<dbReference type="PANTHER" id="PTHR35175">
    <property type="entry name" value="DUF1289 DOMAIN-CONTAINING PROTEIN"/>
    <property type="match status" value="1"/>
</dbReference>
<name>A0ABS3CQ22_9ALTE</name>
<comment type="caution">
    <text evidence="2">The sequence shown here is derived from an EMBL/GenBank/DDBJ whole genome shotgun (WGS) entry which is preliminary data.</text>
</comment>
<dbReference type="Proteomes" id="UP000663992">
    <property type="component" value="Unassembled WGS sequence"/>
</dbReference>